<dbReference type="InterPro" id="IPR005829">
    <property type="entry name" value="Sugar_transporter_CS"/>
</dbReference>
<keyword evidence="2" id="KW-0813">Transport</keyword>
<evidence type="ECO:0000256" key="2">
    <source>
        <dbReference type="ARBA" id="ARBA00022448"/>
    </source>
</evidence>
<feature type="transmembrane region" description="Helical" evidence="7">
    <location>
        <begin position="55"/>
        <end position="73"/>
    </location>
</feature>
<evidence type="ECO:0000256" key="7">
    <source>
        <dbReference type="SAM" id="Phobius"/>
    </source>
</evidence>
<reference evidence="9 10" key="1">
    <citation type="submission" date="2024-10" db="EMBL/GenBank/DDBJ databases">
        <title>The Natural Products Discovery Center: Release of the First 8490 Sequenced Strains for Exploring Actinobacteria Biosynthetic Diversity.</title>
        <authorList>
            <person name="Kalkreuter E."/>
            <person name="Kautsar S.A."/>
            <person name="Yang D."/>
            <person name="Bader C.D."/>
            <person name="Teijaro C.N."/>
            <person name="Fluegel L."/>
            <person name="Davis C.M."/>
            <person name="Simpson J.R."/>
            <person name="Lauterbach L."/>
            <person name="Steele A.D."/>
            <person name="Gui C."/>
            <person name="Meng S."/>
            <person name="Li G."/>
            <person name="Viehrig K."/>
            <person name="Ye F."/>
            <person name="Su P."/>
            <person name="Kiefer A.F."/>
            <person name="Nichols A."/>
            <person name="Cepeda A.J."/>
            <person name="Yan W."/>
            <person name="Fan B."/>
            <person name="Jiang Y."/>
            <person name="Adhikari A."/>
            <person name="Zheng C.-J."/>
            <person name="Schuster L."/>
            <person name="Cowan T.M."/>
            <person name="Smanski M.J."/>
            <person name="Chevrette M.G."/>
            <person name="De Carvalho L.P.S."/>
            <person name="Shen B."/>
        </authorList>
    </citation>
    <scope>NUCLEOTIDE SEQUENCE [LARGE SCALE GENOMIC DNA]</scope>
    <source>
        <strain evidence="9 10">NPDC049503</strain>
    </source>
</reference>
<evidence type="ECO:0000256" key="4">
    <source>
        <dbReference type="ARBA" id="ARBA00022692"/>
    </source>
</evidence>
<evidence type="ECO:0000256" key="6">
    <source>
        <dbReference type="ARBA" id="ARBA00023136"/>
    </source>
</evidence>
<feature type="transmembrane region" description="Helical" evidence="7">
    <location>
        <begin position="20"/>
        <end position="43"/>
    </location>
</feature>
<evidence type="ECO:0000256" key="3">
    <source>
        <dbReference type="ARBA" id="ARBA00022475"/>
    </source>
</evidence>
<feature type="transmembrane region" description="Helical" evidence="7">
    <location>
        <begin position="371"/>
        <end position="391"/>
    </location>
</feature>
<dbReference type="InterPro" id="IPR011701">
    <property type="entry name" value="MFS"/>
</dbReference>
<accession>A0ABW8AD72</accession>
<keyword evidence="10" id="KW-1185">Reference proteome</keyword>
<protein>
    <submittedName>
        <fullName evidence="9">MFS transporter</fullName>
    </submittedName>
</protein>
<evidence type="ECO:0000313" key="9">
    <source>
        <dbReference type="EMBL" id="MFI7444705.1"/>
    </source>
</evidence>
<feature type="transmembrane region" description="Helical" evidence="7">
    <location>
        <begin position="412"/>
        <end position="433"/>
    </location>
</feature>
<gene>
    <name evidence="9" type="ORF">ACIBP5_32435</name>
</gene>
<feature type="transmembrane region" description="Helical" evidence="7">
    <location>
        <begin position="110"/>
        <end position="131"/>
    </location>
</feature>
<evidence type="ECO:0000259" key="8">
    <source>
        <dbReference type="PROSITE" id="PS50850"/>
    </source>
</evidence>
<dbReference type="PRINTS" id="PR01036">
    <property type="entry name" value="TCRTETB"/>
</dbReference>
<keyword evidence="5 7" id="KW-1133">Transmembrane helix</keyword>
<sequence>MHTESVPQASAHSARRWWTLGLLCLAQFMVILDVTVVNVALPVMADQLGLQRTTSTWVVTAYTLCFGGLMLLGGRLADALGRRRVFLAGVVIFTLASLAAGSAASASVLVAARAVQGVGAALLSPAALSLVTTTFHGADRNRALGVWAALGGAGAAFGVLLGGVFTTGPGWEWAFFVNIPVGVLVVIAVPTLVGAGRPAGRPARVDVPGAVLATGAVGSLIYGLLRAGDTGFAEPVTLLALVAGTVALALFAVVERIATTPLVRLEMLARRPVLAGNVVMLGASGLLLADFFLTSQYLQHVLRLSALATGLLFLPVALAIGVGTHIGLRVVGRLGGRPAVVAGFLLVAGGALLLARVPADGNAWTHVLPGFAVAGLGLGAAFVAATTTAMAHVGSAEAGMASGLINMGHEMGATLGVAFVSTVAASSLGAVAGPGGAASAPVGGFGAAFTATAVVAAVLAALAGWLVPPGRPPATDQPVFAH</sequence>
<feature type="transmembrane region" description="Helical" evidence="7">
    <location>
        <begin position="143"/>
        <end position="167"/>
    </location>
</feature>
<feature type="transmembrane region" description="Helical" evidence="7">
    <location>
        <begin position="173"/>
        <end position="193"/>
    </location>
</feature>
<evidence type="ECO:0000256" key="5">
    <source>
        <dbReference type="ARBA" id="ARBA00022989"/>
    </source>
</evidence>
<dbReference type="Gene3D" id="1.20.1720.10">
    <property type="entry name" value="Multidrug resistance protein D"/>
    <property type="match status" value="1"/>
</dbReference>
<dbReference type="EMBL" id="JBITMB010000009">
    <property type="protein sequence ID" value="MFI7444705.1"/>
    <property type="molecule type" value="Genomic_DNA"/>
</dbReference>
<comment type="caution">
    <text evidence="9">The sequence shown here is derived from an EMBL/GenBank/DDBJ whole genome shotgun (WGS) entry which is preliminary data.</text>
</comment>
<evidence type="ECO:0000313" key="10">
    <source>
        <dbReference type="Proteomes" id="UP001612928"/>
    </source>
</evidence>
<feature type="transmembrane region" description="Helical" evidence="7">
    <location>
        <begin position="236"/>
        <end position="254"/>
    </location>
</feature>
<feature type="transmembrane region" description="Helical" evidence="7">
    <location>
        <begin position="305"/>
        <end position="328"/>
    </location>
</feature>
<feature type="domain" description="Major facilitator superfamily (MFS) profile" evidence="8">
    <location>
        <begin position="19"/>
        <end position="471"/>
    </location>
</feature>
<feature type="transmembrane region" description="Helical" evidence="7">
    <location>
        <begin position="445"/>
        <end position="467"/>
    </location>
</feature>
<keyword evidence="4 7" id="KW-0812">Transmembrane</keyword>
<dbReference type="Proteomes" id="UP001612928">
    <property type="component" value="Unassembled WGS sequence"/>
</dbReference>
<comment type="subcellular location">
    <subcellularLocation>
        <location evidence="1">Cell membrane</location>
        <topology evidence="1">Multi-pass membrane protein</topology>
    </subcellularLocation>
</comment>
<dbReference type="InterPro" id="IPR036259">
    <property type="entry name" value="MFS_trans_sf"/>
</dbReference>
<evidence type="ECO:0000256" key="1">
    <source>
        <dbReference type="ARBA" id="ARBA00004651"/>
    </source>
</evidence>
<dbReference type="PROSITE" id="PS00216">
    <property type="entry name" value="SUGAR_TRANSPORT_1"/>
    <property type="match status" value="1"/>
</dbReference>
<dbReference type="SUPFAM" id="SSF103473">
    <property type="entry name" value="MFS general substrate transporter"/>
    <property type="match status" value="1"/>
</dbReference>
<keyword evidence="3" id="KW-1003">Cell membrane</keyword>
<dbReference type="PANTHER" id="PTHR42718">
    <property type="entry name" value="MAJOR FACILITATOR SUPERFAMILY MULTIDRUG TRANSPORTER MFSC"/>
    <property type="match status" value="1"/>
</dbReference>
<dbReference type="PROSITE" id="PS50850">
    <property type="entry name" value="MFS"/>
    <property type="match status" value="1"/>
</dbReference>
<name>A0ABW8AD72_9ACTN</name>
<feature type="transmembrane region" description="Helical" evidence="7">
    <location>
        <begin position="274"/>
        <end position="293"/>
    </location>
</feature>
<dbReference type="RefSeq" id="WP_397024975.1">
    <property type="nucleotide sequence ID" value="NZ_JBITMB010000009.1"/>
</dbReference>
<organism evidence="9 10">
    <name type="scientific">Nonomuraea indica</name>
    <dbReference type="NCBI Taxonomy" id="1581193"/>
    <lineage>
        <taxon>Bacteria</taxon>
        <taxon>Bacillati</taxon>
        <taxon>Actinomycetota</taxon>
        <taxon>Actinomycetes</taxon>
        <taxon>Streptosporangiales</taxon>
        <taxon>Streptosporangiaceae</taxon>
        <taxon>Nonomuraea</taxon>
    </lineage>
</organism>
<dbReference type="InterPro" id="IPR020846">
    <property type="entry name" value="MFS_dom"/>
</dbReference>
<proteinExistence type="predicted"/>
<dbReference type="Pfam" id="PF07690">
    <property type="entry name" value="MFS_1"/>
    <property type="match status" value="1"/>
</dbReference>
<dbReference type="PANTHER" id="PTHR42718:SF46">
    <property type="entry name" value="BLR6921 PROTEIN"/>
    <property type="match status" value="1"/>
</dbReference>
<dbReference type="Gene3D" id="1.20.1250.20">
    <property type="entry name" value="MFS general substrate transporter like domains"/>
    <property type="match status" value="1"/>
</dbReference>
<feature type="transmembrane region" description="Helical" evidence="7">
    <location>
        <begin position="340"/>
        <end position="359"/>
    </location>
</feature>
<feature type="transmembrane region" description="Helical" evidence="7">
    <location>
        <begin position="85"/>
        <end position="104"/>
    </location>
</feature>
<feature type="transmembrane region" description="Helical" evidence="7">
    <location>
        <begin position="205"/>
        <end position="224"/>
    </location>
</feature>
<keyword evidence="6 7" id="KW-0472">Membrane</keyword>
<dbReference type="CDD" id="cd17321">
    <property type="entry name" value="MFS_MMR_MDR_like"/>
    <property type="match status" value="1"/>
</dbReference>